<organism evidence="1 2">
    <name type="scientific">Vibrio olivae</name>
    <dbReference type="NCBI Taxonomy" id="1243002"/>
    <lineage>
        <taxon>Bacteria</taxon>
        <taxon>Pseudomonadati</taxon>
        <taxon>Pseudomonadota</taxon>
        <taxon>Gammaproteobacteria</taxon>
        <taxon>Vibrionales</taxon>
        <taxon>Vibrionaceae</taxon>
        <taxon>Vibrio</taxon>
    </lineage>
</organism>
<name>A0ABV5HUC8_9VIBR</name>
<comment type="caution">
    <text evidence="1">The sequence shown here is derived from an EMBL/GenBank/DDBJ whole genome shotgun (WGS) entry which is preliminary data.</text>
</comment>
<accession>A0ABV5HUC8</accession>
<evidence type="ECO:0000313" key="1">
    <source>
        <dbReference type="EMBL" id="MFB9137838.1"/>
    </source>
</evidence>
<dbReference type="Proteomes" id="UP001589645">
    <property type="component" value="Unassembled WGS sequence"/>
</dbReference>
<gene>
    <name evidence="1" type="ORF">ACFFUV_23090</name>
</gene>
<dbReference type="EMBL" id="JBHMEP010000026">
    <property type="protein sequence ID" value="MFB9137838.1"/>
    <property type="molecule type" value="Genomic_DNA"/>
</dbReference>
<dbReference type="RefSeq" id="WP_390198201.1">
    <property type="nucleotide sequence ID" value="NZ_JBHMEP010000026.1"/>
</dbReference>
<feature type="non-terminal residue" evidence="1">
    <location>
        <position position="1"/>
    </location>
</feature>
<evidence type="ECO:0000313" key="2">
    <source>
        <dbReference type="Proteomes" id="UP001589645"/>
    </source>
</evidence>
<sequence length="81" mass="9432">PVWDVGTLLNLLPYEIEGSTFECYKLENAWFALYRDIDDIPIYWGKEKHLIDTLFSLITTLLKNGLYEYKTNSKNKVQNGG</sequence>
<proteinExistence type="predicted"/>
<keyword evidence="2" id="KW-1185">Reference proteome</keyword>
<protein>
    <submittedName>
        <fullName evidence="1">Uncharacterized protein</fullName>
    </submittedName>
</protein>
<reference evidence="1 2" key="1">
    <citation type="submission" date="2024-09" db="EMBL/GenBank/DDBJ databases">
        <authorList>
            <person name="Sun Q."/>
            <person name="Mori K."/>
        </authorList>
    </citation>
    <scope>NUCLEOTIDE SEQUENCE [LARGE SCALE GENOMIC DNA]</scope>
    <source>
        <strain evidence="1 2">CECT 8064</strain>
    </source>
</reference>